<dbReference type="PANTHER" id="PTHR24421">
    <property type="entry name" value="NITRATE/NITRITE SENSOR PROTEIN NARX-RELATED"/>
    <property type="match status" value="1"/>
</dbReference>
<comment type="caution">
    <text evidence="6">The sequence shown here is derived from an EMBL/GenBank/DDBJ whole genome shotgun (WGS) entry which is preliminary data.</text>
</comment>
<keyword evidence="1" id="KW-0808">Transferase</keyword>
<keyword evidence="2 6" id="KW-0418">Kinase</keyword>
<evidence type="ECO:0000256" key="2">
    <source>
        <dbReference type="ARBA" id="ARBA00022777"/>
    </source>
</evidence>
<dbReference type="CDD" id="cd16917">
    <property type="entry name" value="HATPase_UhpB-NarQ-NarX-like"/>
    <property type="match status" value="1"/>
</dbReference>
<feature type="transmembrane region" description="Helical" evidence="4">
    <location>
        <begin position="12"/>
        <end position="33"/>
    </location>
</feature>
<dbReference type="SUPFAM" id="SSF55874">
    <property type="entry name" value="ATPase domain of HSP90 chaperone/DNA topoisomerase II/histidine kinase"/>
    <property type="match status" value="1"/>
</dbReference>
<evidence type="ECO:0000256" key="1">
    <source>
        <dbReference type="ARBA" id="ARBA00022679"/>
    </source>
</evidence>
<feature type="domain" description="Histidine kinase/HSP90-like ATPase" evidence="5">
    <location>
        <begin position="275"/>
        <end position="366"/>
    </location>
</feature>
<keyword evidence="7" id="KW-1185">Reference proteome</keyword>
<dbReference type="GO" id="GO:0016020">
    <property type="term" value="C:membrane"/>
    <property type="evidence" value="ECO:0007669"/>
    <property type="project" value="InterPro"/>
</dbReference>
<dbReference type="InterPro" id="IPR050482">
    <property type="entry name" value="Sensor_HK_TwoCompSys"/>
</dbReference>
<proteinExistence type="predicted"/>
<evidence type="ECO:0000313" key="6">
    <source>
        <dbReference type="EMBL" id="RLK61839.1"/>
    </source>
</evidence>
<evidence type="ECO:0000256" key="3">
    <source>
        <dbReference type="ARBA" id="ARBA00023012"/>
    </source>
</evidence>
<organism evidence="6 7">
    <name type="scientific">Actinokineospora cianjurensis</name>
    <dbReference type="NCBI Taxonomy" id="585224"/>
    <lineage>
        <taxon>Bacteria</taxon>
        <taxon>Bacillati</taxon>
        <taxon>Actinomycetota</taxon>
        <taxon>Actinomycetes</taxon>
        <taxon>Pseudonocardiales</taxon>
        <taxon>Pseudonocardiaceae</taxon>
        <taxon>Actinokineospora</taxon>
    </lineage>
</organism>
<keyword evidence="4" id="KW-0472">Membrane</keyword>
<evidence type="ECO:0000256" key="4">
    <source>
        <dbReference type="SAM" id="Phobius"/>
    </source>
</evidence>
<accession>A0A421BBV3</accession>
<sequence>MVAEIRTLSDMRGWYALVWVVFGLCPGLVAVLGDTGTRRFWSVVVLGAMGVGYALVTLLPDHRAIRLTYLVLLIPALGAMGFLPGGGAALFVLTLPQFWLLARTLAGWLSGAAAVAVVVGAVARDDGAGNAVVAAGAFLISVPVGLWWLRNRALGAELARTRRELAEAHRREGAVRERDRLAREIHDTLAQGFASIVALAEAARIAADPQRRGRYLASIEATARENLAEARVLVGAAPSDEGSLTGAVGHLLARFAEDTGIVVHADLAEVEPAARVRGALLRCAQESLANVRKHAAASTVTVVLAARADGVELEVTDDGRGFTVGDARGFGITGMRQRLAELGGDLTVTSSPGDGTRVLAEIPEDT</sequence>
<protein>
    <submittedName>
        <fullName evidence="6">Signal transduction histidine kinase</fullName>
    </submittedName>
</protein>
<dbReference type="Pfam" id="PF02518">
    <property type="entry name" value="HATPase_c"/>
    <property type="match status" value="1"/>
</dbReference>
<dbReference type="Pfam" id="PF07730">
    <property type="entry name" value="HisKA_3"/>
    <property type="match status" value="1"/>
</dbReference>
<dbReference type="InterPro" id="IPR036890">
    <property type="entry name" value="HATPase_C_sf"/>
</dbReference>
<dbReference type="InterPro" id="IPR017205">
    <property type="entry name" value="Sig_transdc_His_kinase_ChrS"/>
</dbReference>
<feature type="transmembrane region" description="Helical" evidence="4">
    <location>
        <begin position="130"/>
        <end position="149"/>
    </location>
</feature>
<dbReference type="InterPro" id="IPR011712">
    <property type="entry name" value="Sig_transdc_His_kin_sub3_dim/P"/>
</dbReference>
<reference evidence="6 7" key="1">
    <citation type="submission" date="2018-10" db="EMBL/GenBank/DDBJ databases">
        <title>Genomic Encyclopedia of Archaeal and Bacterial Type Strains, Phase II (KMG-II): from individual species to whole genera.</title>
        <authorList>
            <person name="Goeker M."/>
        </authorList>
    </citation>
    <scope>NUCLEOTIDE SEQUENCE [LARGE SCALE GENOMIC DNA]</scope>
    <source>
        <strain evidence="6 7">DSM 45657</strain>
    </source>
</reference>
<evidence type="ECO:0000313" key="7">
    <source>
        <dbReference type="Proteomes" id="UP000282454"/>
    </source>
</evidence>
<name>A0A421BBV3_9PSEU</name>
<feature type="transmembrane region" description="Helical" evidence="4">
    <location>
        <begin position="39"/>
        <end position="60"/>
    </location>
</feature>
<dbReference type="SMART" id="SM00387">
    <property type="entry name" value="HATPase_c"/>
    <property type="match status" value="1"/>
</dbReference>
<dbReference type="PANTHER" id="PTHR24421:SF62">
    <property type="entry name" value="SENSORY TRANSDUCTION HISTIDINE KINASE"/>
    <property type="match status" value="1"/>
</dbReference>
<dbReference type="EMBL" id="RCDD01000001">
    <property type="protein sequence ID" value="RLK61839.1"/>
    <property type="molecule type" value="Genomic_DNA"/>
</dbReference>
<keyword evidence="3" id="KW-0902">Two-component regulatory system</keyword>
<dbReference type="GO" id="GO:0046983">
    <property type="term" value="F:protein dimerization activity"/>
    <property type="evidence" value="ECO:0007669"/>
    <property type="project" value="InterPro"/>
</dbReference>
<dbReference type="InterPro" id="IPR003594">
    <property type="entry name" value="HATPase_dom"/>
</dbReference>
<feature type="transmembrane region" description="Helical" evidence="4">
    <location>
        <begin position="105"/>
        <end position="123"/>
    </location>
</feature>
<evidence type="ECO:0000259" key="5">
    <source>
        <dbReference type="SMART" id="SM00387"/>
    </source>
</evidence>
<keyword evidence="4" id="KW-0812">Transmembrane</keyword>
<keyword evidence="4" id="KW-1133">Transmembrane helix</keyword>
<feature type="transmembrane region" description="Helical" evidence="4">
    <location>
        <begin position="67"/>
        <end position="93"/>
    </location>
</feature>
<gene>
    <name evidence="6" type="ORF">CLV68_2380</name>
</gene>
<dbReference type="Gene3D" id="1.20.5.1930">
    <property type="match status" value="1"/>
</dbReference>
<dbReference type="GO" id="GO:0000155">
    <property type="term" value="F:phosphorelay sensor kinase activity"/>
    <property type="evidence" value="ECO:0007669"/>
    <property type="project" value="InterPro"/>
</dbReference>
<dbReference type="AlphaFoldDB" id="A0A421BBV3"/>
<dbReference type="Gene3D" id="3.30.565.10">
    <property type="entry name" value="Histidine kinase-like ATPase, C-terminal domain"/>
    <property type="match status" value="1"/>
</dbReference>
<dbReference type="Proteomes" id="UP000282454">
    <property type="component" value="Unassembled WGS sequence"/>
</dbReference>
<dbReference type="PIRSF" id="PIRSF037434">
    <property type="entry name" value="STHK_ChrS"/>
    <property type="match status" value="1"/>
</dbReference>